<evidence type="ECO:0000256" key="2">
    <source>
        <dbReference type="ARBA" id="ARBA00004236"/>
    </source>
</evidence>
<dbReference type="CDD" id="cd06225">
    <property type="entry name" value="HAMP"/>
    <property type="match status" value="1"/>
</dbReference>
<accession>A0ABW8CGB5</accession>
<protein>
    <recommendedName>
        <fullName evidence="3">histidine kinase</fullName>
        <ecNumber evidence="3">2.7.13.3</ecNumber>
    </recommendedName>
</protein>
<dbReference type="SUPFAM" id="SSF55874">
    <property type="entry name" value="ATPase domain of HSP90 chaperone/DNA topoisomerase II/histidine kinase"/>
    <property type="match status" value="1"/>
</dbReference>
<dbReference type="SMART" id="SM00388">
    <property type="entry name" value="HisKA"/>
    <property type="match status" value="1"/>
</dbReference>
<organism evidence="14 15">
    <name type="scientific">Streptomyces fildesensis</name>
    <dbReference type="NCBI Taxonomy" id="375757"/>
    <lineage>
        <taxon>Bacteria</taxon>
        <taxon>Bacillati</taxon>
        <taxon>Actinomycetota</taxon>
        <taxon>Actinomycetes</taxon>
        <taxon>Kitasatosporales</taxon>
        <taxon>Streptomycetaceae</taxon>
        <taxon>Streptomyces</taxon>
    </lineage>
</organism>
<evidence type="ECO:0000256" key="11">
    <source>
        <dbReference type="SAM" id="Phobius"/>
    </source>
</evidence>
<keyword evidence="8 11" id="KW-1133">Transmembrane helix</keyword>
<feature type="transmembrane region" description="Helical" evidence="11">
    <location>
        <begin position="15"/>
        <end position="35"/>
    </location>
</feature>
<comment type="caution">
    <text evidence="14">The sequence shown here is derived from an EMBL/GenBank/DDBJ whole genome shotgun (WGS) entry which is preliminary data.</text>
</comment>
<dbReference type="SMART" id="SM00304">
    <property type="entry name" value="HAMP"/>
    <property type="match status" value="1"/>
</dbReference>
<dbReference type="InterPro" id="IPR003594">
    <property type="entry name" value="HATPase_dom"/>
</dbReference>
<feature type="transmembrane region" description="Helical" evidence="11">
    <location>
        <begin position="97"/>
        <end position="116"/>
    </location>
</feature>
<sequence length="401" mass="43094">MTGLLGRLTIRTQLALLNAAVLAVGGSVLLAYVWASVRDIIEHNGPTVAPSNTVPSVDAASDGTGYHYGIDSDAGLTHAQRFAAFEQEVMDELMKRCLILFALVCLSSLLASWWMARGGLSRISRVTAAARDIGDRNLDARLALIGPNDEVKELADTFDAMLDRLERSFADQRRFTAHASHELRTPLTLQRTALEIPLSQGRIPSDLLPDISRALAATERSERLIAALLALAKGESGVLLPVATDLADEARRAITNALVEAREAEVSVDAQLQTARVWGDSSLLSQLMGNLVTNAVRHNRRHGSVRIETGPTDEGGGFVDVVNSGPVIQESDLPMLFEPFQRGSGRRKGAGLGLSVIRTVTAAHRGTLEARANPTGGLRIRVELPPQHLPAPETPSQETPN</sequence>
<dbReference type="PANTHER" id="PTHR45436:SF5">
    <property type="entry name" value="SENSOR HISTIDINE KINASE TRCS"/>
    <property type="match status" value="1"/>
</dbReference>
<dbReference type="Pfam" id="PF00512">
    <property type="entry name" value="HisKA"/>
    <property type="match status" value="1"/>
</dbReference>
<dbReference type="InterPro" id="IPR004358">
    <property type="entry name" value="Sig_transdc_His_kin-like_C"/>
</dbReference>
<gene>
    <name evidence="14" type="ORF">ACIGXA_33795</name>
</gene>
<comment type="catalytic activity">
    <reaction evidence="1">
        <text>ATP + protein L-histidine = ADP + protein N-phospho-L-histidine.</text>
        <dbReference type="EC" id="2.7.13.3"/>
    </reaction>
</comment>
<proteinExistence type="predicted"/>
<dbReference type="Pfam" id="PF00672">
    <property type="entry name" value="HAMP"/>
    <property type="match status" value="1"/>
</dbReference>
<keyword evidence="5" id="KW-0808">Transferase</keyword>
<dbReference type="PANTHER" id="PTHR45436">
    <property type="entry name" value="SENSOR HISTIDINE KINASE YKOH"/>
    <property type="match status" value="1"/>
</dbReference>
<dbReference type="Gene3D" id="3.30.565.10">
    <property type="entry name" value="Histidine kinase-like ATPase, C-terminal domain"/>
    <property type="match status" value="1"/>
</dbReference>
<dbReference type="RefSeq" id="WP_399656211.1">
    <property type="nucleotide sequence ID" value="NZ_JBITYG010000012.1"/>
</dbReference>
<dbReference type="InterPro" id="IPR005467">
    <property type="entry name" value="His_kinase_dom"/>
</dbReference>
<evidence type="ECO:0000256" key="1">
    <source>
        <dbReference type="ARBA" id="ARBA00000085"/>
    </source>
</evidence>
<evidence type="ECO:0000256" key="4">
    <source>
        <dbReference type="ARBA" id="ARBA00022553"/>
    </source>
</evidence>
<dbReference type="SUPFAM" id="SSF47384">
    <property type="entry name" value="Homodimeric domain of signal transducing histidine kinase"/>
    <property type="match status" value="1"/>
</dbReference>
<evidence type="ECO:0000256" key="10">
    <source>
        <dbReference type="ARBA" id="ARBA00023136"/>
    </source>
</evidence>
<dbReference type="InterPro" id="IPR036890">
    <property type="entry name" value="HATPase_C_sf"/>
</dbReference>
<dbReference type="CDD" id="cd00082">
    <property type="entry name" value="HisKA"/>
    <property type="match status" value="1"/>
</dbReference>
<dbReference type="Gene3D" id="6.10.340.10">
    <property type="match status" value="1"/>
</dbReference>
<dbReference type="EC" id="2.7.13.3" evidence="3"/>
<reference evidence="14 15" key="1">
    <citation type="submission" date="2024-10" db="EMBL/GenBank/DDBJ databases">
        <title>The Natural Products Discovery Center: Release of the First 8490 Sequenced Strains for Exploring Actinobacteria Biosynthetic Diversity.</title>
        <authorList>
            <person name="Kalkreuter E."/>
            <person name="Kautsar S.A."/>
            <person name="Yang D."/>
            <person name="Bader C.D."/>
            <person name="Teijaro C.N."/>
            <person name="Fluegel L."/>
            <person name="Davis C.M."/>
            <person name="Simpson J.R."/>
            <person name="Lauterbach L."/>
            <person name="Steele A.D."/>
            <person name="Gui C."/>
            <person name="Meng S."/>
            <person name="Li G."/>
            <person name="Viehrig K."/>
            <person name="Ye F."/>
            <person name="Su P."/>
            <person name="Kiefer A.F."/>
            <person name="Nichols A."/>
            <person name="Cepeda A.J."/>
            <person name="Yan W."/>
            <person name="Fan B."/>
            <person name="Jiang Y."/>
            <person name="Adhikari A."/>
            <person name="Zheng C.-J."/>
            <person name="Schuster L."/>
            <person name="Cowan T.M."/>
            <person name="Smanski M.J."/>
            <person name="Chevrette M.G."/>
            <person name="De Carvalho L.P.S."/>
            <person name="Shen B."/>
        </authorList>
    </citation>
    <scope>NUCLEOTIDE SEQUENCE [LARGE SCALE GENOMIC DNA]</scope>
    <source>
        <strain evidence="14 15">NPDC053399</strain>
    </source>
</reference>
<dbReference type="InterPro" id="IPR003660">
    <property type="entry name" value="HAMP_dom"/>
</dbReference>
<dbReference type="Gene3D" id="1.10.287.130">
    <property type="match status" value="1"/>
</dbReference>
<dbReference type="PROSITE" id="PS50109">
    <property type="entry name" value="HIS_KIN"/>
    <property type="match status" value="1"/>
</dbReference>
<evidence type="ECO:0000256" key="5">
    <source>
        <dbReference type="ARBA" id="ARBA00022679"/>
    </source>
</evidence>
<dbReference type="InterPro" id="IPR003661">
    <property type="entry name" value="HisK_dim/P_dom"/>
</dbReference>
<dbReference type="PROSITE" id="PS50885">
    <property type="entry name" value="HAMP"/>
    <property type="match status" value="1"/>
</dbReference>
<evidence type="ECO:0000313" key="15">
    <source>
        <dbReference type="Proteomes" id="UP001614394"/>
    </source>
</evidence>
<evidence type="ECO:0000256" key="8">
    <source>
        <dbReference type="ARBA" id="ARBA00022989"/>
    </source>
</evidence>
<dbReference type="PRINTS" id="PR00344">
    <property type="entry name" value="BCTRLSENSOR"/>
</dbReference>
<keyword evidence="9" id="KW-0902">Two-component regulatory system</keyword>
<dbReference type="InterPro" id="IPR036097">
    <property type="entry name" value="HisK_dim/P_sf"/>
</dbReference>
<name>A0ABW8CGB5_9ACTN</name>
<dbReference type="EMBL" id="JBITYG010000012">
    <property type="protein sequence ID" value="MFI9105494.1"/>
    <property type="molecule type" value="Genomic_DNA"/>
</dbReference>
<evidence type="ECO:0000256" key="3">
    <source>
        <dbReference type="ARBA" id="ARBA00012438"/>
    </source>
</evidence>
<feature type="domain" description="HAMP" evidence="13">
    <location>
        <begin position="117"/>
        <end position="170"/>
    </location>
</feature>
<dbReference type="GO" id="GO:0016301">
    <property type="term" value="F:kinase activity"/>
    <property type="evidence" value="ECO:0007669"/>
    <property type="project" value="UniProtKB-KW"/>
</dbReference>
<keyword evidence="6 11" id="KW-0812">Transmembrane</keyword>
<dbReference type="Pfam" id="PF02518">
    <property type="entry name" value="HATPase_c"/>
    <property type="match status" value="1"/>
</dbReference>
<evidence type="ECO:0000313" key="14">
    <source>
        <dbReference type="EMBL" id="MFI9105494.1"/>
    </source>
</evidence>
<keyword evidence="4" id="KW-0597">Phosphoprotein</keyword>
<keyword evidence="15" id="KW-1185">Reference proteome</keyword>
<dbReference type="SUPFAM" id="SSF158472">
    <property type="entry name" value="HAMP domain-like"/>
    <property type="match status" value="1"/>
</dbReference>
<evidence type="ECO:0000256" key="7">
    <source>
        <dbReference type="ARBA" id="ARBA00022777"/>
    </source>
</evidence>
<evidence type="ECO:0000256" key="9">
    <source>
        <dbReference type="ARBA" id="ARBA00023012"/>
    </source>
</evidence>
<dbReference type="SMART" id="SM00387">
    <property type="entry name" value="HATPase_c"/>
    <property type="match status" value="1"/>
</dbReference>
<dbReference type="Proteomes" id="UP001614394">
    <property type="component" value="Unassembled WGS sequence"/>
</dbReference>
<keyword evidence="10 11" id="KW-0472">Membrane</keyword>
<evidence type="ECO:0000259" key="12">
    <source>
        <dbReference type="PROSITE" id="PS50109"/>
    </source>
</evidence>
<feature type="domain" description="Histidine kinase" evidence="12">
    <location>
        <begin position="178"/>
        <end position="388"/>
    </location>
</feature>
<comment type="subcellular location">
    <subcellularLocation>
        <location evidence="2">Cell membrane</location>
    </subcellularLocation>
</comment>
<keyword evidence="7 14" id="KW-0418">Kinase</keyword>
<dbReference type="InterPro" id="IPR050428">
    <property type="entry name" value="TCS_sensor_his_kinase"/>
</dbReference>
<evidence type="ECO:0000259" key="13">
    <source>
        <dbReference type="PROSITE" id="PS50885"/>
    </source>
</evidence>
<evidence type="ECO:0000256" key="6">
    <source>
        <dbReference type="ARBA" id="ARBA00022692"/>
    </source>
</evidence>